<evidence type="ECO:0000256" key="2">
    <source>
        <dbReference type="ARBA" id="ARBA00022723"/>
    </source>
</evidence>
<dbReference type="PANTHER" id="PTHR23080">
    <property type="entry name" value="THAP DOMAIN PROTEIN"/>
    <property type="match status" value="1"/>
</dbReference>
<feature type="domain" description="DDE Tnp4" evidence="4">
    <location>
        <begin position="543"/>
        <end position="589"/>
    </location>
</feature>
<sequence>MKRGKDEPTRSFNGNCGNNNVTGVNIGTKEKGEERGLKKNANVSGEIHKKKKSDGSVNKASERGCLGQFGFQSQSSSLNKAKKEDLPNTEITFKVQDASEVEQSTLAEVFPKSSELEKRSQTAMNTNECESSSGIGFPCFHEHDITNPYPQMQQPSCEVYSMYCAVCSKQSQSLSGTNIDKKSRTKVFKIGSLKKHEKSQAHASCVEAFNVRQKLQETRLVKSLNKEIGVNDAKLDKKILIAFTIVAIERPFGDYETFCELQNINRADLGKTHGGIDFGVLEEVLVYAHYLDWELGQPVNEYLAIQVPKSRCVTDILDAISTCVSQATAMEDSKWKDKLTAFGSDDCNVMTGSRNGVWGLLQKDPSTKNFKGFWCGAHAKALRELRELAEALEEKVSRPLNVLGALWLPHLQTALKILFDEQFSCLLEFLGDGINNLPYWGSSSPSNSNNEDLGGSKPGPSRKLTAEDQLLLELTTPRVGMLEQDLAVRFELLQWHVSRIITTWVDAMFHRFKEGEIWPMREHALANSPEKVREFCPTLRCIIDTTEIYIEQPKNPKAQQLTFSMHKNHNTRKSLTGISGDGAINFVSTLEDHGFEIQDDLPPLGVKFNIPPFLKGKGQFQEEKLVENRRIAKFSIRVERAIERIKNYHILHYAPITLCSSGITDQMFFVCAMLTNFLPPLV</sequence>
<reference evidence="6" key="1">
    <citation type="journal article" date="2023" name="G3 (Bethesda)">
        <title>Whole genome assembly and annotation of the endangered Caribbean coral Acropora cervicornis.</title>
        <authorList>
            <person name="Selwyn J.D."/>
            <person name="Vollmer S.V."/>
        </authorList>
    </citation>
    <scope>NUCLEOTIDE SEQUENCE</scope>
    <source>
        <strain evidence="6">K2</strain>
    </source>
</reference>
<protein>
    <recommendedName>
        <fullName evidence="8">Transposase</fullName>
    </recommendedName>
</protein>
<dbReference type="GO" id="GO:0046872">
    <property type="term" value="F:metal ion binding"/>
    <property type="evidence" value="ECO:0007669"/>
    <property type="project" value="UniProtKB-KW"/>
</dbReference>
<comment type="caution">
    <text evidence="6">The sequence shown here is derived from an EMBL/GenBank/DDBJ whole genome shotgun (WGS) entry which is preliminary data.</text>
</comment>
<evidence type="ECO:0000259" key="5">
    <source>
        <dbReference type="Pfam" id="PF13613"/>
    </source>
</evidence>
<dbReference type="AlphaFoldDB" id="A0AAD9V2I9"/>
<dbReference type="Pfam" id="PF13359">
    <property type="entry name" value="DDE_Tnp_4"/>
    <property type="match status" value="2"/>
</dbReference>
<dbReference type="InterPro" id="IPR027805">
    <property type="entry name" value="Transposase_HTH_dom"/>
</dbReference>
<keyword evidence="2" id="KW-0479">Metal-binding</keyword>
<evidence type="ECO:0000256" key="3">
    <source>
        <dbReference type="SAM" id="MobiDB-lite"/>
    </source>
</evidence>
<feature type="compositionally biased region" description="Basic and acidic residues" evidence="3">
    <location>
        <begin position="28"/>
        <end position="37"/>
    </location>
</feature>
<dbReference type="PANTHER" id="PTHR23080:SF133">
    <property type="entry name" value="SI:CH211-262I1.5-RELATED"/>
    <property type="match status" value="1"/>
</dbReference>
<feature type="domain" description="Transposase Helix-turn-helix" evidence="5">
    <location>
        <begin position="462"/>
        <end position="513"/>
    </location>
</feature>
<dbReference type="Pfam" id="PF13613">
    <property type="entry name" value="HTH_Tnp_4"/>
    <property type="match status" value="1"/>
</dbReference>
<feature type="domain" description="DDE Tnp4" evidence="4">
    <location>
        <begin position="590"/>
        <end position="676"/>
    </location>
</feature>
<dbReference type="EMBL" id="JARQWQ010000042">
    <property type="protein sequence ID" value="KAK2558858.1"/>
    <property type="molecule type" value="Genomic_DNA"/>
</dbReference>
<evidence type="ECO:0000256" key="1">
    <source>
        <dbReference type="ARBA" id="ARBA00001968"/>
    </source>
</evidence>
<feature type="compositionally biased region" description="Low complexity" evidence="3">
    <location>
        <begin position="13"/>
        <end position="27"/>
    </location>
</feature>
<reference evidence="6" key="2">
    <citation type="journal article" date="2023" name="Science">
        <title>Genomic signatures of disease resistance in endangered staghorn corals.</title>
        <authorList>
            <person name="Vollmer S.V."/>
            <person name="Selwyn J.D."/>
            <person name="Despard B.A."/>
            <person name="Roesel C.L."/>
        </authorList>
    </citation>
    <scope>NUCLEOTIDE SEQUENCE</scope>
    <source>
        <strain evidence="6">K2</strain>
    </source>
</reference>
<name>A0AAD9V2I9_ACRCE</name>
<evidence type="ECO:0000313" key="6">
    <source>
        <dbReference type="EMBL" id="KAK2558858.1"/>
    </source>
</evidence>
<dbReference type="InterPro" id="IPR027806">
    <property type="entry name" value="HARBI1_dom"/>
</dbReference>
<organism evidence="6 7">
    <name type="scientific">Acropora cervicornis</name>
    <name type="common">Staghorn coral</name>
    <dbReference type="NCBI Taxonomy" id="6130"/>
    <lineage>
        <taxon>Eukaryota</taxon>
        <taxon>Metazoa</taxon>
        <taxon>Cnidaria</taxon>
        <taxon>Anthozoa</taxon>
        <taxon>Hexacorallia</taxon>
        <taxon>Scleractinia</taxon>
        <taxon>Astrocoeniina</taxon>
        <taxon>Acroporidae</taxon>
        <taxon>Acropora</taxon>
    </lineage>
</organism>
<comment type="cofactor">
    <cofactor evidence="1">
        <name>a divalent metal cation</name>
        <dbReference type="ChEBI" id="CHEBI:60240"/>
    </cofactor>
</comment>
<proteinExistence type="predicted"/>
<gene>
    <name evidence="6" type="ORF">P5673_018469</name>
</gene>
<evidence type="ECO:0000259" key="4">
    <source>
        <dbReference type="Pfam" id="PF13359"/>
    </source>
</evidence>
<evidence type="ECO:0000313" key="7">
    <source>
        <dbReference type="Proteomes" id="UP001249851"/>
    </source>
</evidence>
<keyword evidence="7" id="KW-1185">Reference proteome</keyword>
<dbReference type="Proteomes" id="UP001249851">
    <property type="component" value="Unassembled WGS sequence"/>
</dbReference>
<accession>A0AAD9V2I9</accession>
<feature type="region of interest" description="Disordered" evidence="3">
    <location>
        <begin position="1"/>
        <end position="61"/>
    </location>
</feature>
<evidence type="ECO:0008006" key="8">
    <source>
        <dbReference type="Google" id="ProtNLM"/>
    </source>
</evidence>